<reference evidence="2" key="1">
    <citation type="submission" date="2022-11" db="UniProtKB">
        <authorList>
            <consortium name="WormBaseParasite"/>
        </authorList>
    </citation>
    <scope>IDENTIFICATION</scope>
</reference>
<evidence type="ECO:0000313" key="1">
    <source>
        <dbReference type="Proteomes" id="UP000887579"/>
    </source>
</evidence>
<name>A0AC34GI74_9BILA</name>
<accession>A0AC34GI74</accession>
<organism evidence="1 2">
    <name type="scientific">Panagrolaimus sp. ES5</name>
    <dbReference type="NCBI Taxonomy" id="591445"/>
    <lineage>
        <taxon>Eukaryota</taxon>
        <taxon>Metazoa</taxon>
        <taxon>Ecdysozoa</taxon>
        <taxon>Nematoda</taxon>
        <taxon>Chromadorea</taxon>
        <taxon>Rhabditida</taxon>
        <taxon>Tylenchina</taxon>
        <taxon>Panagrolaimomorpha</taxon>
        <taxon>Panagrolaimoidea</taxon>
        <taxon>Panagrolaimidae</taxon>
        <taxon>Panagrolaimus</taxon>
    </lineage>
</organism>
<evidence type="ECO:0000313" key="2">
    <source>
        <dbReference type="WBParaSite" id="ES5_v2.g29424.t1"/>
    </source>
</evidence>
<dbReference type="WBParaSite" id="ES5_v2.g29424.t1">
    <property type="protein sequence ID" value="ES5_v2.g29424.t1"/>
    <property type="gene ID" value="ES5_v2.g29424"/>
</dbReference>
<dbReference type="Proteomes" id="UP000887579">
    <property type="component" value="Unplaced"/>
</dbReference>
<protein>
    <submittedName>
        <fullName evidence="2">Uncharacterized protein</fullName>
    </submittedName>
</protein>
<proteinExistence type="predicted"/>
<sequence>MKLILIGICFGVFVSPCFGKEQSIRVSGRISCCSIRHVEVND</sequence>